<proteinExistence type="predicted"/>
<dbReference type="AlphaFoldDB" id="A0A8B8F8H5"/>
<protein>
    <submittedName>
        <fullName evidence="2">Uncharacterized protein LOC112680762 isoform X1</fullName>
    </submittedName>
</protein>
<dbReference type="OrthoDB" id="6625108at2759"/>
<evidence type="ECO:0000313" key="2">
    <source>
        <dbReference type="RefSeq" id="XP_025406735.1"/>
    </source>
</evidence>
<name>A0A8B8F8H5_9HEMI</name>
<dbReference type="RefSeq" id="XP_025406735.1">
    <property type="nucleotide sequence ID" value="XM_025550950.1"/>
</dbReference>
<dbReference type="Proteomes" id="UP000694846">
    <property type="component" value="Unplaced"/>
</dbReference>
<evidence type="ECO:0000313" key="1">
    <source>
        <dbReference type="Proteomes" id="UP000694846"/>
    </source>
</evidence>
<sequence>MSDSDSENIANIMERDSASPVGDLCASQIVMDDGREFLMVIVYISPNQNSHEGSMLLKDNLDKLPLLLAGDFNVNFARDNLLQLITFLQEKFSLHINNDPREATTRYGTAIDGVFTRYLDNVMSCTFVAYFSYLCPIVTLIQAIVPLEASTATVTEITDEATDNID</sequence>
<dbReference type="GeneID" id="112680762"/>
<organism evidence="1 2">
    <name type="scientific">Sipha flava</name>
    <name type="common">yellow sugarcane aphid</name>
    <dbReference type="NCBI Taxonomy" id="143950"/>
    <lineage>
        <taxon>Eukaryota</taxon>
        <taxon>Metazoa</taxon>
        <taxon>Ecdysozoa</taxon>
        <taxon>Arthropoda</taxon>
        <taxon>Hexapoda</taxon>
        <taxon>Insecta</taxon>
        <taxon>Pterygota</taxon>
        <taxon>Neoptera</taxon>
        <taxon>Paraneoptera</taxon>
        <taxon>Hemiptera</taxon>
        <taxon>Sternorrhyncha</taxon>
        <taxon>Aphidomorpha</taxon>
        <taxon>Aphidoidea</taxon>
        <taxon>Aphididae</taxon>
        <taxon>Sipha</taxon>
    </lineage>
</organism>
<accession>A0A8B8F8H5</accession>
<reference evidence="2" key="1">
    <citation type="submission" date="2025-08" db="UniProtKB">
        <authorList>
            <consortium name="RefSeq"/>
        </authorList>
    </citation>
    <scope>IDENTIFICATION</scope>
    <source>
        <tissue evidence="2">Whole body</tissue>
    </source>
</reference>
<gene>
    <name evidence="2" type="primary">LOC112680762</name>
</gene>
<dbReference type="InterPro" id="IPR036691">
    <property type="entry name" value="Endo/exonu/phosph_ase_sf"/>
</dbReference>
<keyword evidence="1" id="KW-1185">Reference proteome</keyword>
<dbReference type="Gene3D" id="3.60.10.10">
    <property type="entry name" value="Endonuclease/exonuclease/phosphatase"/>
    <property type="match status" value="1"/>
</dbReference>
<dbReference type="SUPFAM" id="SSF56219">
    <property type="entry name" value="DNase I-like"/>
    <property type="match status" value="1"/>
</dbReference>